<sequence length="256" mass="28414">MPNTMSADPTPLLQKLRDDLAQPGSMPIYLRFNESIRQAIAQGMLQPGDFLPSERAFTEALKISRITVRKALACLEQDDIIGRGRGFGTQIKQVPMSSLAYSLANIKGFSDEVAMLGHTPGTRWLTRELVPASATIAEKLALPIDTPVYRLERIRSVDGENLSLAISYVVREAIGNCNEIGDSLYAYLRARQIQFGRLTSQLSACLADPSLQQKLAIPAPTAMLVIRQLLCDQAQRPLEYSINYCRGDMYEYTAEE</sequence>
<dbReference type="CDD" id="cd07377">
    <property type="entry name" value="WHTH_GntR"/>
    <property type="match status" value="1"/>
</dbReference>
<comment type="caution">
    <text evidence="5">The sequence shown here is derived from an EMBL/GenBank/DDBJ whole genome shotgun (WGS) entry which is preliminary data.</text>
</comment>
<dbReference type="PANTHER" id="PTHR44846:SF1">
    <property type="entry name" value="MANNOSYL-D-GLYCERATE TRANSPORT_METABOLISM SYSTEM REPRESSOR MNGR-RELATED"/>
    <property type="match status" value="1"/>
</dbReference>
<dbReference type="Pfam" id="PF00392">
    <property type="entry name" value="GntR"/>
    <property type="match status" value="1"/>
</dbReference>
<dbReference type="Pfam" id="PF07702">
    <property type="entry name" value="UTRA"/>
    <property type="match status" value="1"/>
</dbReference>
<dbReference type="Proteomes" id="UP000003692">
    <property type="component" value="Unassembled WGS sequence"/>
</dbReference>
<dbReference type="SUPFAM" id="SSF46785">
    <property type="entry name" value="Winged helix' DNA-binding domain"/>
    <property type="match status" value="1"/>
</dbReference>
<evidence type="ECO:0000256" key="2">
    <source>
        <dbReference type="ARBA" id="ARBA00023125"/>
    </source>
</evidence>
<dbReference type="InterPro" id="IPR036390">
    <property type="entry name" value="WH_DNA-bd_sf"/>
</dbReference>
<feature type="domain" description="HTH gntR-type" evidence="4">
    <location>
        <begin position="26"/>
        <end position="94"/>
    </location>
</feature>
<keyword evidence="2" id="KW-0238">DNA-binding</keyword>
<keyword evidence="3" id="KW-0804">Transcription</keyword>
<dbReference type="SMART" id="SM00866">
    <property type="entry name" value="UTRA"/>
    <property type="match status" value="1"/>
</dbReference>
<protein>
    <submittedName>
        <fullName evidence="5">UbiC transcription regulator-associated domain protein</fullName>
    </submittedName>
</protein>
<evidence type="ECO:0000313" key="6">
    <source>
        <dbReference type="Proteomes" id="UP000003692"/>
    </source>
</evidence>
<dbReference type="SUPFAM" id="SSF64288">
    <property type="entry name" value="Chorismate lyase-like"/>
    <property type="match status" value="1"/>
</dbReference>
<evidence type="ECO:0000259" key="4">
    <source>
        <dbReference type="PROSITE" id="PS50949"/>
    </source>
</evidence>
<dbReference type="SMART" id="SM00345">
    <property type="entry name" value="HTH_GNTR"/>
    <property type="match status" value="1"/>
</dbReference>
<organism evidence="5 6">
    <name type="scientific">Edwardsiella tarda ATCC 23685</name>
    <dbReference type="NCBI Taxonomy" id="500638"/>
    <lineage>
        <taxon>Bacteria</taxon>
        <taxon>Pseudomonadati</taxon>
        <taxon>Pseudomonadota</taxon>
        <taxon>Gammaproteobacteria</taxon>
        <taxon>Enterobacterales</taxon>
        <taxon>Hafniaceae</taxon>
        <taxon>Edwardsiella</taxon>
    </lineage>
</organism>
<dbReference type="InterPro" id="IPR028978">
    <property type="entry name" value="Chorismate_lyase_/UTRA_dom_sf"/>
</dbReference>
<dbReference type="AlphaFoldDB" id="D4F6P9"/>
<reference evidence="5 6" key="1">
    <citation type="submission" date="2010-02" db="EMBL/GenBank/DDBJ databases">
        <authorList>
            <person name="Weinstock G."/>
            <person name="Sodergren E."/>
            <person name="Clifton S."/>
            <person name="Fulton L."/>
            <person name="Fulton B."/>
            <person name="Courtney L."/>
            <person name="Fronick C."/>
            <person name="Harrison M."/>
            <person name="Strong C."/>
            <person name="Farmer C."/>
            <person name="Delahaunty K."/>
            <person name="Markovic C."/>
            <person name="Hall O."/>
            <person name="Minx P."/>
            <person name="Tomlinson C."/>
            <person name="Mitreva M."/>
            <person name="Nelson J."/>
            <person name="Hou S."/>
            <person name="Wollam A."/>
            <person name="Pepin K.H."/>
            <person name="Johnson M."/>
            <person name="Bhonagiri V."/>
            <person name="Zhang X."/>
            <person name="Suruliraj S."/>
            <person name="Warren W."/>
            <person name="Chinwalla A."/>
            <person name="Mardis E.R."/>
            <person name="Wilson R.K."/>
        </authorList>
    </citation>
    <scope>NUCLEOTIDE SEQUENCE [LARGE SCALE GENOMIC DNA]</scope>
    <source>
        <strain evidence="5 6">ATCC 23685</strain>
    </source>
</reference>
<dbReference type="Gene3D" id="3.40.1410.10">
    <property type="entry name" value="Chorismate lyase-like"/>
    <property type="match status" value="1"/>
</dbReference>
<proteinExistence type="predicted"/>
<dbReference type="InterPro" id="IPR000524">
    <property type="entry name" value="Tscrpt_reg_HTH_GntR"/>
</dbReference>
<dbReference type="GO" id="GO:0003700">
    <property type="term" value="F:DNA-binding transcription factor activity"/>
    <property type="evidence" value="ECO:0007669"/>
    <property type="project" value="InterPro"/>
</dbReference>
<dbReference type="HOGENOM" id="CLU_063236_2_3_6"/>
<dbReference type="InterPro" id="IPR011663">
    <property type="entry name" value="UTRA"/>
</dbReference>
<keyword evidence="1" id="KW-0805">Transcription regulation</keyword>
<dbReference type="PRINTS" id="PR00035">
    <property type="entry name" value="HTHGNTR"/>
</dbReference>
<dbReference type="PROSITE" id="PS50949">
    <property type="entry name" value="HTH_GNTR"/>
    <property type="match status" value="1"/>
</dbReference>
<dbReference type="InterPro" id="IPR036388">
    <property type="entry name" value="WH-like_DNA-bd_sf"/>
</dbReference>
<dbReference type="InterPro" id="IPR050679">
    <property type="entry name" value="Bact_HTH_transcr_reg"/>
</dbReference>
<name>D4F6P9_EDWTA</name>
<dbReference type="Gene3D" id="1.10.10.10">
    <property type="entry name" value="Winged helix-like DNA-binding domain superfamily/Winged helix DNA-binding domain"/>
    <property type="match status" value="1"/>
</dbReference>
<evidence type="ECO:0000256" key="1">
    <source>
        <dbReference type="ARBA" id="ARBA00023015"/>
    </source>
</evidence>
<dbReference type="GO" id="GO:0045892">
    <property type="term" value="P:negative regulation of DNA-templated transcription"/>
    <property type="evidence" value="ECO:0007669"/>
    <property type="project" value="TreeGrafter"/>
</dbReference>
<evidence type="ECO:0000313" key="5">
    <source>
        <dbReference type="EMBL" id="EFE22557.1"/>
    </source>
</evidence>
<accession>D4F6P9</accession>
<dbReference type="EMBL" id="ADGK01000209">
    <property type="protein sequence ID" value="EFE22557.1"/>
    <property type="molecule type" value="Genomic_DNA"/>
</dbReference>
<gene>
    <name evidence="5" type="ORF">EDWATA_02433</name>
</gene>
<dbReference type="GO" id="GO:0003677">
    <property type="term" value="F:DNA binding"/>
    <property type="evidence" value="ECO:0007669"/>
    <property type="project" value="UniProtKB-KW"/>
</dbReference>
<evidence type="ECO:0000256" key="3">
    <source>
        <dbReference type="ARBA" id="ARBA00023163"/>
    </source>
</evidence>
<dbReference type="PANTHER" id="PTHR44846">
    <property type="entry name" value="MANNOSYL-D-GLYCERATE TRANSPORT/METABOLISM SYSTEM REPRESSOR MNGR-RELATED"/>
    <property type="match status" value="1"/>
</dbReference>